<protein>
    <recommendedName>
        <fullName evidence="5">DUF262 domain-containing protein</fullName>
    </recommendedName>
</protein>
<dbReference type="PANTHER" id="PTHR35149:SF1">
    <property type="entry name" value="DUF5655 DOMAIN-CONTAINING PROTEIN"/>
    <property type="match status" value="1"/>
</dbReference>
<dbReference type="InterPro" id="IPR011089">
    <property type="entry name" value="GmrSD_C"/>
</dbReference>
<evidence type="ECO:0008006" key="5">
    <source>
        <dbReference type="Google" id="ProtNLM"/>
    </source>
</evidence>
<dbReference type="EMBL" id="MUGY01000008">
    <property type="protein sequence ID" value="OXA95181.1"/>
    <property type="molecule type" value="Genomic_DNA"/>
</dbReference>
<feature type="domain" description="GmrSD restriction endonucleases N-terminal" evidence="1">
    <location>
        <begin position="2"/>
        <end position="235"/>
    </location>
</feature>
<keyword evidence="4" id="KW-1185">Reference proteome</keyword>
<sequence>MFRVPKYQRSYAWEIYEVDDYVKDLSTCYEKRKAGTPINHFFGGMVSVEKSVVGVVRQHEYELVDGQQRLSTFVLTIGALISVYKEILVEAVNLADTVNETIINRRIDRLTKRFIEFEQEVNRETINVDALIMSTADEQFFKDIIRQNNPTSSRVSHDRIEFAYKKLREKILSTISTASTLIEKIDNLEIFEHIIDDDFSMIHIITYDKKEAYKLFQVLNDRGKSLTEGDLLRAKTLEILESYTAKQDSAERLWDDILKDPPKIIDNYLRWIYSSHKGSRAGSNTLFDDFLNQFYPQHLLSVNATNAQKILDSTLSIQKEIIILRKLSEGTWPFQSTNPITAWDRNRLTLLIRELGFTVTIPLLLSCYLLGERKFSDIVQILEKFLFRYKTVSNEHIEAVVTIFHAQSVLIRANPTTYNVNTLKIALRALLTSRVNDVHFKSSLDTMSYKEGGGNKPLKYFLMTLEHYKRWYNAGATGVPICNDKTRVYDFSSTTIEHVYPRNAHGAVINTSLEPFKNEIENLTFMGPTDNVAGGNDDFATKKPIFSASSVSLNIDIGNMTQWTNTELSSRKNLLKDMACKIFTI</sequence>
<evidence type="ECO:0000259" key="1">
    <source>
        <dbReference type="Pfam" id="PF03235"/>
    </source>
</evidence>
<organism evidence="3 4">
    <name type="scientific">Flavobacterium hydatis</name>
    <name type="common">Cytophaga aquatilis</name>
    <dbReference type="NCBI Taxonomy" id="991"/>
    <lineage>
        <taxon>Bacteria</taxon>
        <taxon>Pseudomonadati</taxon>
        <taxon>Bacteroidota</taxon>
        <taxon>Flavobacteriia</taxon>
        <taxon>Flavobacteriales</taxon>
        <taxon>Flavobacteriaceae</taxon>
        <taxon>Flavobacterium</taxon>
    </lineage>
</organism>
<dbReference type="InterPro" id="IPR004919">
    <property type="entry name" value="GmrSD_N"/>
</dbReference>
<name>A0ABX4CIB2_FLAHY</name>
<accession>A0ABX4CIB2</accession>
<comment type="caution">
    <text evidence="3">The sequence shown here is derived from an EMBL/GenBank/DDBJ whole genome shotgun (WGS) entry which is preliminary data.</text>
</comment>
<dbReference type="PANTHER" id="PTHR35149">
    <property type="entry name" value="SLL5132 PROTEIN"/>
    <property type="match status" value="1"/>
</dbReference>
<dbReference type="Proteomes" id="UP000198424">
    <property type="component" value="Unassembled WGS sequence"/>
</dbReference>
<reference evidence="3 4" key="1">
    <citation type="submission" date="2016-11" db="EMBL/GenBank/DDBJ databases">
        <title>Whole genomes of Flavobacteriaceae.</title>
        <authorList>
            <person name="Stine C."/>
            <person name="Li C."/>
            <person name="Tadesse D."/>
        </authorList>
    </citation>
    <scope>NUCLEOTIDE SEQUENCE [LARGE SCALE GENOMIC DNA]</scope>
    <source>
        <strain evidence="3 4">ATCC 29551</strain>
    </source>
</reference>
<proteinExistence type="predicted"/>
<evidence type="ECO:0000313" key="3">
    <source>
        <dbReference type="EMBL" id="OXA95181.1"/>
    </source>
</evidence>
<gene>
    <name evidence="3" type="ORF">B0A62_09230</name>
</gene>
<dbReference type="Pfam" id="PF07510">
    <property type="entry name" value="GmrSD_C"/>
    <property type="match status" value="1"/>
</dbReference>
<feature type="domain" description="GmrSD restriction endonucleases C-terminal" evidence="2">
    <location>
        <begin position="437"/>
        <end position="575"/>
    </location>
</feature>
<dbReference type="Pfam" id="PF03235">
    <property type="entry name" value="GmrSD_N"/>
    <property type="match status" value="1"/>
</dbReference>
<evidence type="ECO:0000259" key="2">
    <source>
        <dbReference type="Pfam" id="PF07510"/>
    </source>
</evidence>
<evidence type="ECO:0000313" key="4">
    <source>
        <dbReference type="Proteomes" id="UP000198424"/>
    </source>
</evidence>